<dbReference type="Proteomes" id="UP001324427">
    <property type="component" value="Unassembled WGS sequence"/>
</dbReference>
<dbReference type="InterPro" id="IPR038883">
    <property type="entry name" value="AN11006-like"/>
</dbReference>
<comment type="caution">
    <text evidence="2">The sequence shown here is derived from an EMBL/GenBank/DDBJ whole genome shotgun (WGS) entry which is preliminary data.</text>
</comment>
<dbReference type="AlphaFoldDB" id="A0AAV9JAQ5"/>
<dbReference type="PANTHER" id="PTHR42085:SF2">
    <property type="entry name" value="F-BOX DOMAIN-CONTAINING PROTEIN"/>
    <property type="match status" value="1"/>
</dbReference>
<keyword evidence="3" id="KW-1185">Reference proteome</keyword>
<accession>A0AAV9JAQ5</accession>
<sequence length="274" mass="30596">MASKRAATEDVQGSNNKRRKAGIEEEGIVKASTTSYTALTYVRNLFIKRTSQADRDSGASQTRVTGWLSVARTWWSGAVPGAPPPRVQNSPLLQLPAEIRNRIYDLVLRVPEPDDEVDAEGTVDVTADLQQPGLLRTCYQVREEALGMWYLTNCFFVCVVDCDATLAVKFEKHLELVGFPEAALSTITIGKDWDSLMLWSEAVWKEECRAMLEEEWSPLDGEQAVIVAAHDVALQYVDRTWEDCESALNNLKLVVVTLDKEWVKGEEEGENSNG</sequence>
<dbReference type="PANTHER" id="PTHR42085">
    <property type="entry name" value="F-BOX DOMAIN-CONTAINING PROTEIN"/>
    <property type="match status" value="1"/>
</dbReference>
<evidence type="ECO:0000256" key="1">
    <source>
        <dbReference type="SAM" id="MobiDB-lite"/>
    </source>
</evidence>
<organism evidence="2 3">
    <name type="scientific">Oleoguttula mirabilis</name>
    <dbReference type="NCBI Taxonomy" id="1507867"/>
    <lineage>
        <taxon>Eukaryota</taxon>
        <taxon>Fungi</taxon>
        <taxon>Dikarya</taxon>
        <taxon>Ascomycota</taxon>
        <taxon>Pezizomycotina</taxon>
        <taxon>Dothideomycetes</taxon>
        <taxon>Dothideomycetidae</taxon>
        <taxon>Mycosphaerellales</taxon>
        <taxon>Teratosphaeriaceae</taxon>
        <taxon>Oleoguttula</taxon>
    </lineage>
</organism>
<evidence type="ECO:0000313" key="3">
    <source>
        <dbReference type="Proteomes" id="UP001324427"/>
    </source>
</evidence>
<protein>
    <submittedName>
        <fullName evidence="2">Uncharacterized protein</fullName>
    </submittedName>
</protein>
<proteinExistence type="predicted"/>
<reference evidence="2 3" key="1">
    <citation type="submission" date="2021-11" db="EMBL/GenBank/DDBJ databases">
        <title>Black yeast isolated from Biological Soil Crust.</title>
        <authorList>
            <person name="Kurbessoian T."/>
        </authorList>
    </citation>
    <scope>NUCLEOTIDE SEQUENCE [LARGE SCALE GENOMIC DNA]</scope>
    <source>
        <strain evidence="2 3">CCFEE 5522</strain>
    </source>
</reference>
<gene>
    <name evidence="2" type="ORF">LTR36_007299</name>
</gene>
<feature type="region of interest" description="Disordered" evidence="1">
    <location>
        <begin position="1"/>
        <end position="20"/>
    </location>
</feature>
<evidence type="ECO:0000313" key="2">
    <source>
        <dbReference type="EMBL" id="KAK4541935.1"/>
    </source>
</evidence>
<name>A0AAV9JAQ5_9PEZI</name>
<dbReference type="EMBL" id="JAVFHQ010000047">
    <property type="protein sequence ID" value="KAK4541935.1"/>
    <property type="molecule type" value="Genomic_DNA"/>
</dbReference>